<name>A0A310S910_9HYME</name>
<protein>
    <submittedName>
        <fullName evidence="1">Uncharacterized protein</fullName>
    </submittedName>
</protein>
<dbReference type="AlphaFoldDB" id="A0A310S910"/>
<dbReference type="EMBL" id="KQ768090">
    <property type="protein sequence ID" value="OAD53218.1"/>
    <property type="molecule type" value="Genomic_DNA"/>
</dbReference>
<proteinExistence type="predicted"/>
<dbReference type="OrthoDB" id="6430009at2759"/>
<keyword evidence="2" id="KW-1185">Reference proteome</keyword>
<sequence>MIPINRCFEVNLQRPTIYLEISTEIEAVLKQAKYLQRLTPFVELEQILPIKHAQYSRNPDFLSNLHEAQSLQAEKLKSNDRRASGLMAYPRIGRSDVPISNVNFNRHHVMEPDTDFQFYNAESDSVPDKDYEDPRNPTLGYLGRSMNPKHADKFPKEASWLIPDRLRSSKDYRPWQKLDDEKSAYPGSLILTRGMTRKYLPFLVLSKINEDS</sequence>
<gene>
    <name evidence="1" type="ORF">WN48_10637</name>
</gene>
<evidence type="ECO:0000313" key="1">
    <source>
        <dbReference type="EMBL" id="OAD53218.1"/>
    </source>
</evidence>
<evidence type="ECO:0000313" key="2">
    <source>
        <dbReference type="Proteomes" id="UP000250275"/>
    </source>
</evidence>
<dbReference type="Proteomes" id="UP000250275">
    <property type="component" value="Unassembled WGS sequence"/>
</dbReference>
<accession>A0A310S910</accession>
<reference evidence="1 2" key="1">
    <citation type="submission" date="2015-07" db="EMBL/GenBank/DDBJ databases">
        <title>The genome of Eufriesea mexicana.</title>
        <authorList>
            <person name="Pan H."/>
            <person name="Kapheim K."/>
        </authorList>
    </citation>
    <scope>NUCLEOTIDE SEQUENCE [LARGE SCALE GENOMIC DNA]</scope>
    <source>
        <strain evidence="1">0111107269</strain>
        <tissue evidence="1">Whole body</tissue>
    </source>
</reference>
<organism evidence="1 2">
    <name type="scientific">Eufriesea mexicana</name>
    <dbReference type="NCBI Taxonomy" id="516756"/>
    <lineage>
        <taxon>Eukaryota</taxon>
        <taxon>Metazoa</taxon>
        <taxon>Ecdysozoa</taxon>
        <taxon>Arthropoda</taxon>
        <taxon>Hexapoda</taxon>
        <taxon>Insecta</taxon>
        <taxon>Pterygota</taxon>
        <taxon>Neoptera</taxon>
        <taxon>Endopterygota</taxon>
        <taxon>Hymenoptera</taxon>
        <taxon>Apocrita</taxon>
        <taxon>Aculeata</taxon>
        <taxon>Apoidea</taxon>
        <taxon>Anthophila</taxon>
        <taxon>Apidae</taxon>
        <taxon>Eufriesea</taxon>
    </lineage>
</organism>